<dbReference type="Pfam" id="PF16543">
    <property type="entry name" value="DFRP_C"/>
    <property type="match status" value="1"/>
</dbReference>
<feature type="domain" description="RWD" evidence="3">
    <location>
        <begin position="9"/>
        <end position="116"/>
    </location>
</feature>
<evidence type="ECO:0000313" key="5">
    <source>
        <dbReference type="RefSeq" id="XP_018322229.1"/>
    </source>
</evidence>
<accession>A0A1W4WE68</accession>
<dbReference type="GeneID" id="108734952"/>
<dbReference type="Proteomes" id="UP000192223">
    <property type="component" value="Unplaced"/>
</dbReference>
<dbReference type="CDD" id="cd23816">
    <property type="entry name" value="RWD_RWDD1"/>
    <property type="match status" value="1"/>
</dbReference>
<dbReference type="FunFam" id="3.10.110.10:FF:000075">
    <property type="entry name" value="RWD domain-containing protein (Gir2)"/>
    <property type="match status" value="1"/>
</dbReference>
<gene>
    <name evidence="5" type="primary">LOC108734952</name>
</gene>
<feature type="coiled-coil region" evidence="1">
    <location>
        <begin position="119"/>
        <end position="146"/>
    </location>
</feature>
<dbReference type="PANTHER" id="PTHR12292">
    <property type="entry name" value="RWD DOMAIN-CONTAINING PROTEIN"/>
    <property type="match status" value="1"/>
</dbReference>
<organism evidence="4 5">
    <name type="scientific">Agrilus planipennis</name>
    <name type="common">Emerald ash borer</name>
    <name type="synonym">Agrilus marcopoli</name>
    <dbReference type="NCBI Taxonomy" id="224129"/>
    <lineage>
        <taxon>Eukaryota</taxon>
        <taxon>Metazoa</taxon>
        <taxon>Ecdysozoa</taxon>
        <taxon>Arthropoda</taxon>
        <taxon>Hexapoda</taxon>
        <taxon>Insecta</taxon>
        <taxon>Pterygota</taxon>
        <taxon>Neoptera</taxon>
        <taxon>Endopterygota</taxon>
        <taxon>Coleoptera</taxon>
        <taxon>Polyphaga</taxon>
        <taxon>Elateriformia</taxon>
        <taxon>Buprestoidea</taxon>
        <taxon>Buprestidae</taxon>
        <taxon>Agrilinae</taxon>
        <taxon>Agrilus</taxon>
    </lineage>
</organism>
<dbReference type="STRING" id="224129.A0A1W4WE68"/>
<dbReference type="PROSITE" id="PS50908">
    <property type="entry name" value="RWD"/>
    <property type="match status" value="1"/>
</dbReference>
<feature type="region of interest" description="Disordered" evidence="2">
    <location>
        <begin position="216"/>
        <end position="241"/>
    </location>
</feature>
<dbReference type="AlphaFoldDB" id="A0A1W4WE68"/>
<dbReference type="InterPro" id="IPR040213">
    <property type="entry name" value="GIR2-like"/>
</dbReference>
<dbReference type="OrthoDB" id="277175at2759"/>
<evidence type="ECO:0000259" key="3">
    <source>
        <dbReference type="PROSITE" id="PS50908"/>
    </source>
</evidence>
<dbReference type="InParanoid" id="A0A1W4WE68"/>
<sequence>MDYKEEQHGEIEALESIYYGDLKIISSEPFYKFSIEIKSEEYNAEEQNGLSCSIIFTFVDKYPDKPPLIELDDVVNLSEKNENELLDFLKKQAEENLGMVMIFSLVSAAQEWLNVQWDAIKKQQQEEQLIREKEKEEAERKKFEGTRVTVESFLKWKQAFEEELQIDKKREMSKKIGKLTGRELFITDKTLNESDLKFLEGEEVKVDESLFQDLDDLDINDEDDEDDPDFDPSNYNSDDSS</sequence>
<dbReference type="SMART" id="SM00591">
    <property type="entry name" value="RWD"/>
    <property type="match status" value="1"/>
</dbReference>
<feature type="compositionally biased region" description="Acidic residues" evidence="2">
    <location>
        <begin position="216"/>
        <end position="230"/>
    </location>
</feature>
<dbReference type="InterPro" id="IPR016135">
    <property type="entry name" value="UBQ-conjugating_enzyme/RWD"/>
</dbReference>
<name>A0A1W4WE68_AGRPL</name>
<evidence type="ECO:0000313" key="4">
    <source>
        <dbReference type="Proteomes" id="UP000192223"/>
    </source>
</evidence>
<dbReference type="InterPro" id="IPR032378">
    <property type="entry name" value="ZC3H15/TMA46_C"/>
</dbReference>
<dbReference type="Gene3D" id="3.10.110.10">
    <property type="entry name" value="Ubiquitin Conjugating Enzyme"/>
    <property type="match status" value="1"/>
</dbReference>
<proteinExistence type="predicted"/>
<dbReference type="KEGG" id="apln:108734952"/>
<dbReference type="RefSeq" id="XP_018322229.1">
    <property type="nucleotide sequence ID" value="XM_018466727.1"/>
</dbReference>
<dbReference type="Pfam" id="PF05773">
    <property type="entry name" value="RWD"/>
    <property type="match status" value="1"/>
</dbReference>
<dbReference type="InterPro" id="IPR006575">
    <property type="entry name" value="RWD_dom"/>
</dbReference>
<evidence type="ECO:0000256" key="1">
    <source>
        <dbReference type="SAM" id="Coils"/>
    </source>
</evidence>
<keyword evidence="4" id="KW-1185">Reference proteome</keyword>
<reference evidence="5" key="1">
    <citation type="submission" date="2025-08" db="UniProtKB">
        <authorList>
            <consortium name="RefSeq"/>
        </authorList>
    </citation>
    <scope>IDENTIFICATION</scope>
    <source>
        <tissue evidence="5">Entire body</tissue>
    </source>
</reference>
<evidence type="ECO:0000256" key="2">
    <source>
        <dbReference type="SAM" id="MobiDB-lite"/>
    </source>
</evidence>
<keyword evidence="1" id="KW-0175">Coiled coil</keyword>
<protein>
    <submittedName>
        <fullName evidence="5">RWD domain-containing protein 1</fullName>
    </submittedName>
</protein>
<dbReference type="FunCoup" id="A0A1W4WE68">
    <property type="interactions" value="913"/>
</dbReference>
<dbReference type="SUPFAM" id="SSF54495">
    <property type="entry name" value="UBC-like"/>
    <property type="match status" value="1"/>
</dbReference>